<name>A0ABW0K1E9_9BACL</name>
<evidence type="ECO:0000313" key="2">
    <source>
        <dbReference type="Proteomes" id="UP001596044"/>
    </source>
</evidence>
<protein>
    <submittedName>
        <fullName evidence="1">Uncharacterized protein</fullName>
    </submittedName>
</protein>
<organism evidence="1 2">
    <name type="scientific">Paenibacillus aestuarii</name>
    <dbReference type="NCBI Taxonomy" id="516965"/>
    <lineage>
        <taxon>Bacteria</taxon>
        <taxon>Bacillati</taxon>
        <taxon>Bacillota</taxon>
        <taxon>Bacilli</taxon>
        <taxon>Bacillales</taxon>
        <taxon>Paenibacillaceae</taxon>
        <taxon>Paenibacillus</taxon>
    </lineage>
</organism>
<comment type="caution">
    <text evidence="1">The sequence shown here is derived from an EMBL/GenBank/DDBJ whole genome shotgun (WGS) entry which is preliminary data.</text>
</comment>
<keyword evidence="2" id="KW-1185">Reference proteome</keyword>
<proteinExistence type="predicted"/>
<evidence type="ECO:0000313" key="1">
    <source>
        <dbReference type="EMBL" id="MFC5447020.1"/>
    </source>
</evidence>
<dbReference type="RefSeq" id="WP_270881482.1">
    <property type="nucleotide sequence ID" value="NZ_JAQFVF010000053.1"/>
</dbReference>
<gene>
    <name evidence="1" type="ORF">ACFPOG_02035</name>
</gene>
<dbReference type="EMBL" id="JBHSMJ010000005">
    <property type="protein sequence ID" value="MFC5447020.1"/>
    <property type="molecule type" value="Genomic_DNA"/>
</dbReference>
<accession>A0ABW0K1E9</accession>
<reference evidence="2" key="1">
    <citation type="journal article" date="2019" name="Int. J. Syst. Evol. Microbiol.">
        <title>The Global Catalogue of Microorganisms (GCM) 10K type strain sequencing project: providing services to taxonomists for standard genome sequencing and annotation.</title>
        <authorList>
            <consortium name="The Broad Institute Genomics Platform"/>
            <consortium name="The Broad Institute Genome Sequencing Center for Infectious Disease"/>
            <person name="Wu L."/>
            <person name="Ma J."/>
        </authorList>
    </citation>
    <scope>NUCLEOTIDE SEQUENCE [LARGE SCALE GENOMIC DNA]</scope>
    <source>
        <strain evidence="2">KACC 11904</strain>
    </source>
</reference>
<sequence length="58" mass="6700">MRRINKAIQLIEKPTVILAFTKEVYAFNPDYVDKGAASVETFTKEIEKAHGFIRWCPN</sequence>
<dbReference type="Proteomes" id="UP001596044">
    <property type="component" value="Unassembled WGS sequence"/>
</dbReference>